<dbReference type="Gene3D" id="3.40.50.1000">
    <property type="entry name" value="HAD superfamily/HAD-like"/>
    <property type="match status" value="1"/>
</dbReference>
<dbReference type="InterPro" id="IPR023214">
    <property type="entry name" value="HAD_sf"/>
</dbReference>
<evidence type="ECO:0008006" key="3">
    <source>
        <dbReference type="Google" id="ProtNLM"/>
    </source>
</evidence>
<reference evidence="1 2" key="4">
    <citation type="journal article" date="2020" name="Sci. Rep.">
        <title>beta-carboline chemical signals induce reveromycin production through a LuxR family regulator in Streptomyces sp. SN-593.</title>
        <authorList>
            <person name="Panthee S."/>
            <person name="Kito N."/>
            <person name="Hayashi T."/>
            <person name="Shimizu T."/>
            <person name="Ishikawa J."/>
            <person name="Hamamoto H."/>
            <person name="Osada H."/>
            <person name="Takahashi S."/>
        </authorList>
    </citation>
    <scope>NUCLEOTIDE SEQUENCE [LARGE SCALE GENOMIC DNA]</scope>
    <source>
        <strain evidence="1 2">SN-593</strain>
    </source>
</reference>
<dbReference type="Pfam" id="PF00702">
    <property type="entry name" value="Hydrolase"/>
    <property type="match status" value="1"/>
</dbReference>
<dbReference type="NCBIfam" id="TIGR01509">
    <property type="entry name" value="HAD-SF-IA-v3"/>
    <property type="match status" value="1"/>
</dbReference>
<accession>A0A7U3VP15</accession>
<dbReference type="EMBL" id="AP018365">
    <property type="protein sequence ID" value="BBA98203.1"/>
    <property type="molecule type" value="Genomic_DNA"/>
</dbReference>
<name>A0A7U3VP15_9ACTN</name>
<protein>
    <recommendedName>
        <fullName evidence="3">Hydrolase</fullName>
    </recommendedName>
</protein>
<evidence type="ECO:0000313" key="2">
    <source>
        <dbReference type="Proteomes" id="UP000595703"/>
    </source>
</evidence>
<dbReference type="PRINTS" id="PR00413">
    <property type="entry name" value="HADHALOGNASE"/>
</dbReference>
<dbReference type="InterPro" id="IPR036412">
    <property type="entry name" value="HAD-like_sf"/>
</dbReference>
<dbReference type="KEGG" id="arev:RVR_4303"/>
<reference evidence="1 2" key="1">
    <citation type="journal article" date="2010" name="J. Bacteriol.">
        <title>Biochemical characterization of a novel indole prenyltransferase from Streptomyces sp. SN-593.</title>
        <authorList>
            <person name="Takahashi S."/>
            <person name="Takagi H."/>
            <person name="Toyoda A."/>
            <person name="Uramoto M."/>
            <person name="Nogawa T."/>
            <person name="Ueki M."/>
            <person name="Sakaki Y."/>
            <person name="Osada H."/>
        </authorList>
    </citation>
    <scope>NUCLEOTIDE SEQUENCE [LARGE SCALE GENOMIC DNA]</scope>
    <source>
        <strain evidence="1 2">SN-593</strain>
    </source>
</reference>
<dbReference type="InterPro" id="IPR006439">
    <property type="entry name" value="HAD-SF_hydro_IA"/>
</dbReference>
<evidence type="ECO:0000313" key="1">
    <source>
        <dbReference type="EMBL" id="BBA98203.1"/>
    </source>
</evidence>
<dbReference type="Proteomes" id="UP000595703">
    <property type="component" value="Chromosome"/>
</dbReference>
<gene>
    <name evidence="1" type="ORF">RVR_4303</name>
</gene>
<keyword evidence="2" id="KW-1185">Reference proteome</keyword>
<dbReference type="PANTHER" id="PTHR43611">
    <property type="entry name" value="ALPHA-D-GLUCOSE 1-PHOSPHATE PHOSPHATASE"/>
    <property type="match status" value="1"/>
</dbReference>
<dbReference type="AlphaFoldDB" id="A0A7U3VP15"/>
<organism evidence="1 2">
    <name type="scientific">Actinacidiphila reveromycinica</name>
    <dbReference type="NCBI Taxonomy" id="659352"/>
    <lineage>
        <taxon>Bacteria</taxon>
        <taxon>Bacillati</taxon>
        <taxon>Actinomycetota</taxon>
        <taxon>Actinomycetes</taxon>
        <taxon>Kitasatosporales</taxon>
        <taxon>Streptomycetaceae</taxon>
        <taxon>Actinacidiphila</taxon>
    </lineage>
</organism>
<dbReference type="PANTHER" id="PTHR43611:SF3">
    <property type="entry name" value="FLAVIN MONONUCLEOTIDE HYDROLASE 1, CHLOROPLATIC"/>
    <property type="match status" value="1"/>
</dbReference>
<dbReference type="SUPFAM" id="SSF56784">
    <property type="entry name" value="HAD-like"/>
    <property type="match status" value="1"/>
</dbReference>
<dbReference type="RefSeq" id="WP_237404765.1">
    <property type="nucleotide sequence ID" value="NZ_AP018365.1"/>
</dbReference>
<reference evidence="1 2" key="2">
    <citation type="journal article" date="2011" name="J. Antibiot.">
        <title>Furaquinocins I and J: novel polyketide isoprenoid hybrid compounds from Streptomyces reveromyceticus SN-593.</title>
        <authorList>
            <person name="Panthee S."/>
            <person name="Takahashi S."/>
            <person name="Takagi H."/>
            <person name="Nogawa T."/>
            <person name="Oowada E."/>
            <person name="Uramoto M."/>
            <person name="Osada H."/>
        </authorList>
    </citation>
    <scope>NUCLEOTIDE SEQUENCE [LARGE SCALE GENOMIC DNA]</scope>
    <source>
        <strain evidence="1 2">SN-593</strain>
    </source>
</reference>
<sequence length="229" mass="23487">MDAWGRANSRGARDARDTADGFGDLDGLAYDAVLCDFDGVVHLWPPDAMSSLDLARGLPEGTLARAAFRPALLERAVTGAITDEQWRARVADDLAGACGSARAATAMVAEWTAGTGRVDPAMLALLAAVRRRGAAVVLVSNATTRLESYLQAVGVAGAFDAVLNTARLGAAKPDPRVYAAAAELAGADPRRCLFVDDTAGHVAAAEAAGMTGVHYDGAAGLRAVLGGVR</sequence>
<proteinExistence type="predicted"/>
<reference evidence="1 2" key="3">
    <citation type="journal article" date="2011" name="Nat. Chem. Biol.">
        <title>Reveromycin A biosynthesis uses RevG and RevJ for stereospecific spiroacetal formation.</title>
        <authorList>
            <person name="Takahashi S."/>
            <person name="Toyoda A."/>
            <person name="Sekiyama Y."/>
            <person name="Takagi H."/>
            <person name="Nogawa T."/>
            <person name="Uramoto M."/>
            <person name="Suzuki R."/>
            <person name="Koshino H."/>
            <person name="Kumano T."/>
            <person name="Panthee S."/>
            <person name="Dairi T."/>
            <person name="Ishikawa J."/>
            <person name="Ikeda H."/>
            <person name="Sakaki Y."/>
            <person name="Osada H."/>
        </authorList>
    </citation>
    <scope>NUCLEOTIDE SEQUENCE [LARGE SCALE GENOMIC DNA]</scope>
    <source>
        <strain evidence="1 2">SN-593</strain>
    </source>
</reference>